<dbReference type="Gene3D" id="3.20.20.80">
    <property type="entry name" value="Glycosidases"/>
    <property type="match status" value="1"/>
</dbReference>
<accession>A0A8J6D149</accession>
<dbReference type="AlphaFoldDB" id="A0A8J6D149"/>
<dbReference type="EMBL" id="JAHUZN010000006">
    <property type="protein sequence ID" value="KAG8491076.1"/>
    <property type="molecule type" value="Genomic_DNA"/>
</dbReference>
<keyword evidence="4" id="KW-1185">Reference proteome</keyword>
<comment type="caution">
    <text evidence="3">The sequence shown here is derived from an EMBL/GenBank/DDBJ whole genome shotgun (WGS) entry which is preliminary data.</text>
</comment>
<keyword evidence="2" id="KW-0732">Signal</keyword>
<protein>
    <recommendedName>
        <fullName evidence="5">Thioglucosidase</fullName>
    </recommendedName>
</protein>
<dbReference type="Proteomes" id="UP000701853">
    <property type="component" value="Chromosome 6"/>
</dbReference>
<evidence type="ECO:0000313" key="3">
    <source>
        <dbReference type="EMBL" id="KAG8491076.1"/>
    </source>
</evidence>
<dbReference type="OrthoDB" id="965386at2759"/>
<name>A0A8J6D149_9ROSI</name>
<evidence type="ECO:0000256" key="2">
    <source>
        <dbReference type="SAM" id="SignalP"/>
    </source>
</evidence>
<reference evidence="3 4" key="1">
    <citation type="journal article" date="2021" name="bioRxiv">
        <title>The Gossypium anomalum genome as a resource for cotton improvement and evolutionary analysis of hybrid incompatibility.</title>
        <authorList>
            <person name="Grover C.E."/>
            <person name="Yuan D."/>
            <person name="Arick M.A."/>
            <person name="Miller E.R."/>
            <person name="Hu G."/>
            <person name="Peterson D.G."/>
            <person name="Wendel J.F."/>
            <person name="Udall J.A."/>
        </authorList>
    </citation>
    <scope>NUCLEOTIDE SEQUENCE [LARGE SCALE GENOMIC DNA]</scope>
    <source>
        <strain evidence="3">JFW-Udall</strain>
        <tissue evidence="3">Leaf</tissue>
    </source>
</reference>
<dbReference type="SUPFAM" id="SSF51445">
    <property type="entry name" value="(Trans)glycosidases"/>
    <property type="match status" value="1"/>
</dbReference>
<organism evidence="3 4">
    <name type="scientific">Gossypium anomalum</name>
    <dbReference type="NCBI Taxonomy" id="47600"/>
    <lineage>
        <taxon>Eukaryota</taxon>
        <taxon>Viridiplantae</taxon>
        <taxon>Streptophyta</taxon>
        <taxon>Embryophyta</taxon>
        <taxon>Tracheophyta</taxon>
        <taxon>Spermatophyta</taxon>
        <taxon>Magnoliopsida</taxon>
        <taxon>eudicotyledons</taxon>
        <taxon>Gunneridae</taxon>
        <taxon>Pentapetalae</taxon>
        <taxon>rosids</taxon>
        <taxon>malvids</taxon>
        <taxon>Malvales</taxon>
        <taxon>Malvaceae</taxon>
        <taxon>Malvoideae</taxon>
        <taxon>Gossypium</taxon>
    </lineage>
</organism>
<evidence type="ECO:0000256" key="1">
    <source>
        <dbReference type="ARBA" id="ARBA00010838"/>
    </source>
</evidence>
<evidence type="ECO:0008006" key="5">
    <source>
        <dbReference type="Google" id="ProtNLM"/>
    </source>
</evidence>
<sequence length="138" mass="15519">MGIKRWHLVLVWILFGWVSGVCSLSRASFPVGFIFGTASSSYQVNICQYEGAAKEGGRDPSIWDTFSHKYPGNPIIALKTFLHFPVLVKFNFNLYPTNGWFLMRIAPTLHTSSSSLLTSTLLTSYTLYTNPFNNQITT</sequence>
<dbReference type="InterPro" id="IPR001360">
    <property type="entry name" value="Glyco_hydro_1"/>
</dbReference>
<comment type="similarity">
    <text evidence="1">Belongs to the glycosyl hydrolase 1 family.</text>
</comment>
<gene>
    <name evidence="3" type="ORF">CXB51_014236</name>
</gene>
<proteinExistence type="inferred from homology"/>
<feature type="signal peptide" evidence="2">
    <location>
        <begin position="1"/>
        <end position="23"/>
    </location>
</feature>
<dbReference type="GO" id="GO:0005975">
    <property type="term" value="P:carbohydrate metabolic process"/>
    <property type="evidence" value="ECO:0007669"/>
    <property type="project" value="InterPro"/>
</dbReference>
<dbReference type="Pfam" id="PF00232">
    <property type="entry name" value="Glyco_hydro_1"/>
    <property type="match status" value="1"/>
</dbReference>
<feature type="chain" id="PRO_5035326590" description="Thioglucosidase" evidence="2">
    <location>
        <begin position="24"/>
        <end position="138"/>
    </location>
</feature>
<dbReference type="InterPro" id="IPR017853">
    <property type="entry name" value="GH"/>
</dbReference>
<dbReference type="GO" id="GO:0004553">
    <property type="term" value="F:hydrolase activity, hydrolyzing O-glycosyl compounds"/>
    <property type="evidence" value="ECO:0007669"/>
    <property type="project" value="InterPro"/>
</dbReference>
<evidence type="ECO:0000313" key="4">
    <source>
        <dbReference type="Proteomes" id="UP000701853"/>
    </source>
</evidence>